<dbReference type="PANTHER" id="PTHR30204">
    <property type="entry name" value="REDOX-CYCLING DRUG-SENSING TRANSCRIPTIONAL ACTIVATOR SOXR"/>
    <property type="match status" value="1"/>
</dbReference>
<dbReference type="InterPro" id="IPR047057">
    <property type="entry name" value="MerR_fam"/>
</dbReference>
<reference evidence="3 4" key="1">
    <citation type="submission" date="2017-08" db="EMBL/GenBank/DDBJ databases">
        <title>Complete Genome Sequence of Bacillus kochii Oregon-R-modENCODE STRAIN BDGP4, isolated from Drosophila melanogaster gut.</title>
        <authorList>
            <person name="Wan K.H."/>
            <person name="Yu C."/>
            <person name="Park S."/>
            <person name="Hammonds A.S."/>
            <person name="Booth B.W."/>
            <person name="Celniker S.E."/>
        </authorList>
    </citation>
    <scope>NUCLEOTIDE SEQUENCE [LARGE SCALE GENOMIC DNA]</scope>
    <source>
        <strain evidence="3 4">BDGP4</strain>
    </source>
</reference>
<accession>A0A248TP66</accession>
<dbReference type="EMBL" id="CP022983">
    <property type="protein sequence ID" value="ASV70018.1"/>
    <property type="molecule type" value="Genomic_DNA"/>
</dbReference>
<sequence>MTIKKTKYWTVGDLSKLTGLTFRTLRYYDQISLLSPSEYSESGHRLYDEEDILILFQILTLKDLGLSLEEIKSTLKDEDYTPKKVINLHIERLKIAIKNQEGLLKELQNLSSLMQLEQHITFDDLAQVLMMKKNATPTQRRSKALTFKEIT</sequence>
<dbReference type="PANTHER" id="PTHR30204:SF90">
    <property type="entry name" value="HTH-TYPE TRANSCRIPTIONAL ACTIVATOR MTA"/>
    <property type="match status" value="1"/>
</dbReference>
<name>A0A248TP66_9BACI</name>
<dbReference type="Proteomes" id="UP000215137">
    <property type="component" value="Chromosome"/>
</dbReference>
<evidence type="ECO:0000313" key="4">
    <source>
        <dbReference type="Proteomes" id="UP000215137"/>
    </source>
</evidence>
<dbReference type="Pfam" id="PF13411">
    <property type="entry name" value="MerR_1"/>
    <property type="match status" value="1"/>
</dbReference>
<dbReference type="SUPFAM" id="SSF46955">
    <property type="entry name" value="Putative DNA-binding domain"/>
    <property type="match status" value="1"/>
</dbReference>
<proteinExistence type="predicted"/>
<organism evidence="3 4">
    <name type="scientific">Cytobacillus kochii</name>
    <dbReference type="NCBI Taxonomy" id="859143"/>
    <lineage>
        <taxon>Bacteria</taxon>
        <taxon>Bacillati</taxon>
        <taxon>Bacillota</taxon>
        <taxon>Bacilli</taxon>
        <taxon>Bacillales</taxon>
        <taxon>Bacillaceae</taxon>
        <taxon>Cytobacillus</taxon>
    </lineage>
</organism>
<keyword evidence="4" id="KW-1185">Reference proteome</keyword>
<dbReference type="GO" id="GO:0003700">
    <property type="term" value="F:DNA-binding transcription factor activity"/>
    <property type="evidence" value="ECO:0007669"/>
    <property type="project" value="InterPro"/>
</dbReference>
<evidence type="ECO:0000313" key="3">
    <source>
        <dbReference type="EMBL" id="ASV70018.1"/>
    </source>
</evidence>
<dbReference type="InterPro" id="IPR000551">
    <property type="entry name" value="MerR-type_HTH_dom"/>
</dbReference>
<dbReference type="Gene3D" id="1.10.1660.10">
    <property type="match status" value="1"/>
</dbReference>
<dbReference type="OrthoDB" id="1894615at2"/>
<dbReference type="SMART" id="SM00422">
    <property type="entry name" value="HTH_MERR"/>
    <property type="match status" value="1"/>
</dbReference>
<feature type="domain" description="HTH merR-type" evidence="2">
    <location>
        <begin position="8"/>
        <end position="77"/>
    </location>
</feature>
<protein>
    <recommendedName>
        <fullName evidence="2">HTH merR-type domain-containing protein</fullName>
    </recommendedName>
</protein>
<gene>
    <name evidence="3" type="ORF">CKF48_11800</name>
</gene>
<dbReference type="RefSeq" id="WP_095373580.1">
    <property type="nucleotide sequence ID" value="NZ_JARMDJ010000015.1"/>
</dbReference>
<dbReference type="KEGG" id="bko:CKF48_11800"/>
<evidence type="ECO:0000256" key="1">
    <source>
        <dbReference type="ARBA" id="ARBA00023125"/>
    </source>
</evidence>
<dbReference type="AlphaFoldDB" id="A0A248TP66"/>
<dbReference type="PROSITE" id="PS50937">
    <property type="entry name" value="HTH_MERR_2"/>
    <property type="match status" value="1"/>
</dbReference>
<dbReference type="PRINTS" id="PR00040">
    <property type="entry name" value="HTHMERR"/>
</dbReference>
<evidence type="ECO:0000259" key="2">
    <source>
        <dbReference type="PROSITE" id="PS50937"/>
    </source>
</evidence>
<dbReference type="InterPro" id="IPR009061">
    <property type="entry name" value="DNA-bd_dom_put_sf"/>
</dbReference>
<keyword evidence="1" id="KW-0238">DNA-binding</keyword>
<dbReference type="GO" id="GO:0003677">
    <property type="term" value="F:DNA binding"/>
    <property type="evidence" value="ECO:0007669"/>
    <property type="project" value="UniProtKB-KW"/>
</dbReference>